<dbReference type="PROSITE" id="PS00197">
    <property type="entry name" value="2FE2S_FER_1"/>
    <property type="match status" value="1"/>
</dbReference>
<evidence type="ECO:0000256" key="2">
    <source>
        <dbReference type="ARBA" id="ARBA00022714"/>
    </source>
</evidence>
<keyword evidence="4" id="KW-0560">Oxidoreductase</keyword>
<protein>
    <submittedName>
        <fullName evidence="9">Oxidoreductase</fullName>
    </submittedName>
</protein>
<keyword evidence="6" id="KW-0411">Iron-sulfur</keyword>
<dbReference type="Proteomes" id="UP000297564">
    <property type="component" value="Unassembled WGS sequence"/>
</dbReference>
<evidence type="ECO:0000259" key="7">
    <source>
        <dbReference type="PROSITE" id="PS51085"/>
    </source>
</evidence>
<keyword evidence="1" id="KW-0285">Flavoprotein</keyword>
<dbReference type="CDD" id="cd00207">
    <property type="entry name" value="fer2"/>
    <property type="match status" value="1"/>
</dbReference>
<keyword evidence="5" id="KW-0408">Iron</keyword>
<evidence type="ECO:0000256" key="5">
    <source>
        <dbReference type="ARBA" id="ARBA00023004"/>
    </source>
</evidence>
<dbReference type="InterPro" id="IPR036010">
    <property type="entry name" value="2Fe-2S_ferredoxin-like_sf"/>
</dbReference>
<dbReference type="PROSITE" id="PS51085">
    <property type="entry name" value="2FE2S_FER_2"/>
    <property type="match status" value="1"/>
</dbReference>
<sequence>MSLLQARVRTLRHEAEGVIGIELVPAPGHAFPPFEAGAHIDLHLQAGFVRSYSLLNDPAERGRYLLGVLNDRASRGGSRWVHEQLRVGTVLSISAPRNHFMLDEQAAHSVLVAGGIGITPLLSMARRLKSLGRSFELIYLARSREQAAFTDDVRALDAPVTWHFDAEHGGPPDLRRLLEDRPAGRNTHYYACGPAPMLDAFERHCAELGYAQVHVERFAAVEIQAAADARAAYTVELRSSGKLIAVTPGQTLLQAIRASGVEPLTSCEDGICGACETRVIEGCPDHRDSVLSAAEREAGRSMMICVGGCRSDRLVLEL</sequence>
<gene>
    <name evidence="9" type="ORF">EZ242_17170</name>
</gene>
<dbReference type="GO" id="GO:0016491">
    <property type="term" value="F:oxidoreductase activity"/>
    <property type="evidence" value="ECO:0007669"/>
    <property type="project" value="UniProtKB-KW"/>
</dbReference>
<dbReference type="SUPFAM" id="SSF52343">
    <property type="entry name" value="Ferredoxin reductase-like, C-terminal NADP-linked domain"/>
    <property type="match status" value="1"/>
</dbReference>
<dbReference type="Pfam" id="PF00111">
    <property type="entry name" value="Fer2"/>
    <property type="match status" value="1"/>
</dbReference>
<feature type="domain" description="FAD-binding FR-type" evidence="8">
    <location>
        <begin position="1"/>
        <end position="103"/>
    </location>
</feature>
<dbReference type="InterPro" id="IPR017927">
    <property type="entry name" value="FAD-bd_FR_type"/>
</dbReference>
<dbReference type="InterPro" id="IPR050415">
    <property type="entry name" value="MRET"/>
</dbReference>
<dbReference type="InterPro" id="IPR039261">
    <property type="entry name" value="FNR_nucleotide-bd"/>
</dbReference>
<dbReference type="CDD" id="cd06185">
    <property type="entry name" value="PDR_like"/>
    <property type="match status" value="1"/>
</dbReference>
<evidence type="ECO:0000256" key="6">
    <source>
        <dbReference type="ARBA" id="ARBA00023014"/>
    </source>
</evidence>
<keyword evidence="10" id="KW-1185">Reference proteome</keyword>
<evidence type="ECO:0000313" key="9">
    <source>
        <dbReference type="EMBL" id="TFY97261.1"/>
    </source>
</evidence>
<proteinExistence type="predicted"/>
<dbReference type="PROSITE" id="PS51384">
    <property type="entry name" value="FAD_FR"/>
    <property type="match status" value="1"/>
</dbReference>
<reference evidence="9 10" key="1">
    <citation type="submission" date="2019-03" db="EMBL/GenBank/DDBJ databases">
        <title>Ramlibacter rhizophilus CCTCC AB2015357, whole genome shotgun sequence.</title>
        <authorList>
            <person name="Zhang X."/>
            <person name="Feng G."/>
            <person name="Zhu H."/>
        </authorList>
    </citation>
    <scope>NUCLEOTIDE SEQUENCE [LARGE SCALE GENOMIC DNA]</scope>
    <source>
        <strain evidence="9 10">CCTCC AB2015357</strain>
    </source>
</reference>
<dbReference type="InterPro" id="IPR012675">
    <property type="entry name" value="Beta-grasp_dom_sf"/>
</dbReference>
<dbReference type="GO" id="GO:0046872">
    <property type="term" value="F:metal ion binding"/>
    <property type="evidence" value="ECO:0007669"/>
    <property type="project" value="UniProtKB-KW"/>
</dbReference>
<keyword evidence="3" id="KW-0479">Metal-binding</keyword>
<evidence type="ECO:0000259" key="8">
    <source>
        <dbReference type="PROSITE" id="PS51384"/>
    </source>
</evidence>
<dbReference type="PANTHER" id="PTHR47354:SF1">
    <property type="entry name" value="CARNITINE MONOOXYGENASE REDUCTASE SUBUNIT"/>
    <property type="match status" value="1"/>
</dbReference>
<dbReference type="PRINTS" id="PR00409">
    <property type="entry name" value="PHDIOXRDTASE"/>
</dbReference>
<dbReference type="EMBL" id="SMLL01000007">
    <property type="protein sequence ID" value="TFY97261.1"/>
    <property type="molecule type" value="Genomic_DNA"/>
</dbReference>
<keyword evidence="2" id="KW-0001">2Fe-2S</keyword>
<evidence type="ECO:0000256" key="4">
    <source>
        <dbReference type="ARBA" id="ARBA00023002"/>
    </source>
</evidence>
<evidence type="ECO:0000313" key="10">
    <source>
        <dbReference type="Proteomes" id="UP000297564"/>
    </source>
</evidence>
<dbReference type="InterPro" id="IPR006058">
    <property type="entry name" value="2Fe2S_fd_BS"/>
</dbReference>
<feature type="domain" description="2Fe-2S ferredoxin-type" evidence="7">
    <location>
        <begin position="233"/>
        <end position="318"/>
    </location>
</feature>
<organism evidence="9 10">
    <name type="scientific">Ramlibacter rhizophilus</name>
    <dbReference type="NCBI Taxonomy" id="1781167"/>
    <lineage>
        <taxon>Bacteria</taxon>
        <taxon>Pseudomonadati</taxon>
        <taxon>Pseudomonadota</taxon>
        <taxon>Betaproteobacteria</taxon>
        <taxon>Burkholderiales</taxon>
        <taxon>Comamonadaceae</taxon>
        <taxon>Ramlibacter</taxon>
    </lineage>
</organism>
<dbReference type="InterPro" id="IPR001041">
    <property type="entry name" value="2Fe-2S_ferredoxin-type"/>
</dbReference>
<evidence type="ECO:0000256" key="1">
    <source>
        <dbReference type="ARBA" id="ARBA00022630"/>
    </source>
</evidence>
<dbReference type="Gene3D" id="2.40.30.10">
    <property type="entry name" value="Translation factors"/>
    <property type="match status" value="1"/>
</dbReference>
<dbReference type="Gene3D" id="3.40.50.80">
    <property type="entry name" value="Nucleotide-binding domain of ferredoxin-NADP reductase (FNR) module"/>
    <property type="match status" value="1"/>
</dbReference>
<dbReference type="RefSeq" id="WP_135286428.1">
    <property type="nucleotide sequence ID" value="NZ_SMLL01000007.1"/>
</dbReference>
<accession>A0A4Z0BF07</accession>
<dbReference type="Gene3D" id="3.10.20.30">
    <property type="match status" value="1"/>
</dbReference>
<dbReference type="SUPFAM" id="SSF63380">
    <property type="entry name" value="Riboflavin synthase domain-like"/>
    <property type="match status" value="1"/>
</dbReference>
<evidence type="ECO:0000256" key="3">
    <source>
        <dbReference type="ARBA" id="ARBA00022723"/>
    </source>
</evidence>
<dbReference type="InterPro" id="IPR017938">
    <property type="entry name" value="Riboflavin_synthase-like_b-brl"/>
</dbReference>
<name>A0A4Z0BF07_9BURK</name>
<dbReference type="OrthoDB" id="370747at2"/>
<dbReference type="GO" id="GO:0051537">
    <property type="term" value="F:2 iron, 2 sulfur cluster binding"/>
    <property type="evidence" value="ECO:0007669"/>
    <property type="project" value="UniProtKB-KW"/>
</dbReference>
<dbReference type="AlphaFoldDB" id="A0A4Z0BF07"/>
<comment type="caution">
    <text evidence="9">The sequence shown here is derived from an EMBL/GenBank/DDBJ whole genome shotgun (WGS) entry which is preliminary data.</text>
</comment>
<dbReference type="PANTHER" id="PTHR47354">
    <property type="entry name" value="NADH OXIDOREDUCTASE HCR"/>
    <property type="match status" value="1"/>
</dbReference>
<dbReference type="SUPFAM" id="SSF54292">
    <property type="entry name" value="2Fe-2S ferredoxin-like"/>
    <property type="match status" value="1"/>
</dbReference>